<proteinExistence type="predicted"/>
<reference evidence="3" key="1">
    <citation type="submission" date="2017-02" db="UniProtKB">
        <authorList>
            <consortium name="WormBaseParasite"/>
        </authorList>
    </citation>
    <scope>IDENTIFICATION</scope>
</reference>
<name>A0A0N4V2B9_ENTVE</name>
<dbReference type="EMBL" id="UXUI01007699">
    <property type="protein sequence ID" value="VDD88755.1"/>
    <property type="molecule type" value="Genomic_DNA"/>
</dbReference>
<dbReference type="WBParaSite" id="EVEC_0000413701-mRNA-1">
    <property type="protein sequence ID" value="EVEC_0000413701-mRNA-1"/>
    <property type="gene ID" value="EVEC_0000413701"/>
</dbReference>
<protein>
    <submittedName>
        <fullName evidence="3">Secreted protein</fullName>
    </submittedName>
</protein>
<organism evidence="3">
    <name type="scientific">Enterobius vermicularis</name>
    <name type="common">Human pinworm</name>
    <dbReference type="NCBI Taxonomy" id="51028"/>
    <lineage>
        <taxon>Eukaryota</taxon>
        <taxon>Metazoa</taxon>
        <taxon>Ecdysozoa</taxon>
        <taxon>Nematoda</taxon>
        <taxon>Chromadorea</taxon>
        <taxon>Rhabditida</taxon>
        <taxon>Spirurina</taxon>
        <taxon>Oxyuridomorpha</taxon>
        <taxon>Oxyuroidea</taxon>
        <taxon>Oxyuridae</taxon>
        <taxon>Enterobius</taxon>
    </lineage>
</organism>
<evidence type="ECO:0000313" key="2">
    <source>
        <dbReference type="Proteomes" id="UP000274131"/>
    </source>
</evidence>
<evidence type="ECO:0000313" key="3">
    <source>
        <dbReference type="WBParaSite" id="EVEC_0000413701-mRNA-1"/>
    </source>
</evidence>
<dbReference type="AlphaFoldDB" id="A0A0N4V2B9"/>
<evidence type="ECO:0000313" key="1">
    <source>
        <dbReference type="EMBL" id="VDD88755.1"/>
    </source>
</evidence>
<reference evidence="1 2" key="2">
    <citation type="submission" date="2018-10" db="EMBL/GenBank/DDBJ databases">
        <authorList>
            <consortium name="Pathogen Informatics"/>
        </authorList>
    </citation>
    <scope>NUCLEOTIDE SEQUENCE [LARGE SCALE GENOMIC DNA]</scope>
</reference>
<dbReference type="Proteomes" id="UP000274131">
    <property type="component" value="Unassembled WGS sequence"/>
</dbReference>
<keyword evidence="2" id="KW-1185">Reference proteome</keyword>
<accession>A0A0N4V2B9</accession>
<gene>
    <name evidence="1" type="ORF">EVEC_LOCUS3845</name>
</gene>
<sequence>MVAFELKEEEEMALRFAWIVFMVCCSCRQPNWVLRRRRADYMQVQFFCCLEQLPSRRREDEVVLDT</sequence>